<evidence type="ECO:0000256" key="1">
    <source>
        <dbReference type="SAM" id="MobiDB-lite"/>
    </source>
</evidence>
<name>A0AB39Y2D5_9ACTN</name>
<organism evidence="2">
    <name type="scientific">Streptomyces sp. R33</name>
    <dbReference type="NCBI Taxonomy" id="3238629"/>
    <lineage>
        <taxon>Bacteria</taxon>
        <taxon>Bacillati</taxon>
        <taxon>Actinomycetota</taxon>
        <taxon>Actinomycetes</taxon>
        <taxon>Kitasatosporales</taxon>
        <taxon>Streptomycetaceae</taxon>
        <taxon>Streptomyces</taxon>
    </lineage>
</organism>
<sequence length="59" mass="5780">MQPARGQAAPEEDEQQVLGCAVDGPAGPAARELLEQLRTRFAPAAAPAAGSVGPGSGGP</sequence>
<protein>
    <submittedName>
        <fullName evidence="2">Uncharacterized protein</fullName>
    </submittedName>
</protein>
<accession>A0AB39Y2D5</accession>
<reference evidence="2" key="1">
    <citation type="submission" date="2024-08" db="EMBL/GenBank/DDBJ databases">
        <authorList>
            <person name="Yu S.T."/>
        </authorList>
    </citation>
    <scope>NUCLEOTIDE SEQUENCE</scope>
    <source>
        <strain evidence="2">R33</strain>
    </source>
</reference>
<dbReference type="AlphaFoldDB" id="A0AB39Y2D5"/>
<feature type="region of interest" description="Disordered" evidence="1">
    <location>
        <begin position="1"/>
        <end position="26"/>
    </location>
</feature>
<proteinExistence type="predicted"/>
<dbReference type="RefSeq" id="WP_369777733.1">
    <property type="nucleotide sequence ID" value="NZ_CP165727.1"/>
</dbReference>
<evidence type="ECO:0000313" key="2">
    <source>
        <dbReference type="EMBL" id="XDV63699.1"/>
    </source>
</evidence>
<gene>
    <name evidence="2" type="ORF">AB5J51_12470</name>
</gene>
<dbReference type="EMBL" id="CP165727">
    <property type="protein sequence ID" value="XDV63699.1"/>
    <property type="molecule type" value="Genomic_DNA"/>
</dbReference>